<evidence type="ECO:0000313" key="9">
    <source>
        <dbReference type="Proteomes" id="UP000294911"/>
    </source>
</evidence>
<reference evidence="8 9" key="1">
    <citation type="submission" date="2019-03" db="EMBL/GenBank/DDBJ databases">
        <title>Genomic Encyclopedia of Type Strains, Phase IV (KMG-IV): sequencing the most valuable type-strain genomes for metagenomic binning, comparative biology and taxonomic classification.</title>
        <authorList>
            <person name="Goeker M."/>
        </authorList>
    </citation>
    <scope>NUCLEOTIDE SEQUENCE [LARGE SCALE GENOMIC DNA]</scope>
    <source>
        <strain evidence="8 9">DSM 45765</strain>
    </source>
</reference>
<feature type="transmembrane region" description="Helical" evidence="5">
    <location>
        <begin position="140"/>
        <end position="160"/>
    </location>
</feature>
<dbReference type="GO" id="GO:0016887">
    <property type="term" value="F:ATP hydrolysis activity"/>
    <property type="evidence" value="ECO:0007669"/>
    <property type="project" value="InterPro"/>
</dbReference>
<dbReference type="PANTHER" id="PTHR43394:SF1">
    <property type="entry name" value="ATP-BINDING CASSETTE SUB-FAMILY B MEMBER 10, MITOCHONDRIAL"/>
    <property type="match status" value="1"/>
</dbReference>
<name>A0A4R2QXB3_9PSEU</name>
<dbReference type="EMBL" id="SLXQ01000004">
    <property type="protein sequence ID" value="TCP53628.1"/>
    <property type="molecule type" value="Genomic_DNA"/>
</dbReference>
<dbReference type="Gene3D" id="1.20.1560.10">
    <property type="entry name" value="ABC transporter type 1, transmembrane domain"/>
    <property type="match status" value="1"/>
</dbReference>
<evidence type="ECO:0000313" key="8">
    <source>
        <dbReference type="EMBL" id="TCP53628.1"/>
    </source>
</evidence>
<keyword evidence="2 5" id="KW-0812">Transmembrane</keyword>
<comment type="subcellular location">
    <subcellularLocation>
        <location evidence="1">Cell membrane</location>
        <topology evidence="1">Multi-pass membrane protein</topology>
    </subcellularLocation>
</comment>
<evidence type="ECO:0000256" key="5">
    <source>
        <dbReference type="SAM" id="Phobius"/>
    </source>
</evidence>
<accession>A0A4R2QXB3</accession>
<evidence type="ECO:0000256" key="1">
    <source>
        <dbReference type="ARBA" id="ARBA00004651"/>
    </source>
</evidence>
<dbReference type="SUPFAM" id="SSF90123">
    <property type="entry name" value="ABC transporter transmembrane region"/>
    <property type="match status" value="1"/>
</dbReference>
<dbReference type="OrthoDB" id="4966664at2"/>
<dbReference type="GO" id="GO:0015421">
    <property type="term" value="F:ABC-type oligopeptide transporter activity"/>
    <property type="evidence" value="ECO:0007669"/>
    <property type="project" value="TreeGrafter"/>
</dbReference>
<dbReference type="InterPro" id="IPR027417">
    <property type="entry name" value="P-loop_NTPase"/>
</dbReference>
<dbReference type="PROSITE" id="PS50929">
    <property type="entry name" value="ABC_TM1F"/>
    <property type="match status" value="1"/>
</dbReference>
<evidence type="ECO:0000256" key="2">
    <source>
        <dbReference type="ARBA" id="ARBA00022692"/>
    </source>
</evidence>
<feature type="domain" description="ABC transporter" evidence="6">
    <location>
        <begin position="337"/>
        <end position="570"/>
    </location>
</feature>
<dbReference type="Gene3D" id="3.40.50.300">
    <property type="entry name" value="P-loop containing nucleotide triphosphate hydrolases"/>
    <property type="match status" value="1"/>
</dbReference>
<dbReference type="InterPro" id="IPR039421">
    <property type="entry name" value="Type_1_exporter"/>
</dbReference>
<dbReference type="AlphaFoldDB" id="A0A4R2QXB3"/>
<dbReference type="InterPro" id="IPR011527">
    <property type="entry name" value="ABC1_TM_dom"/>
</dbReference>
<evidence type="ECO:0000256" key="4">
    <source>
        <dbReference type="ARBA" id="ARBA00023136"/>
    </source>
</evidence>
<organism evidence="8 9">
    <name type="scientific">Tamaricihabitans halophyticus</name>
    <dbReference type="NCBI Taxonomy" id="1262583"/>
    <lineage>
        <taxon>Bacteria</taxon>
        <taxon>Bacillati</taxon>
        <taxon>Actinomycetota</taxon>
        <taxon>Actinomycetes</taxon>
        <taxon>Pseudonocardiales</taxon>
        <taxon>Pseudonocardiaceae</taxon>
        <taxon>Tamaricihabitans</taxon>
    </lineage>
</organism>
<comment type="caution">
    <text evidence="8">The sequence shown here is derived from an EMBL/GenBank/DDBJ whole genome shotgun (WGS) entry which is preliminary data.</text>
</comment>
<sequence length="570" mass="58604">MPQQPKPGSRPARGVLASSIRGQSALVTTSTVFYILHQGAEASVPLLIGVIIDEAVTTGSVSALARWLLILAAVFLGLALSFRYGARAGERASYQAAHRLRMRLTSRVVDQHGGAEAGRLSGALVNIATNDAKRVGAVNLALPLGVAGLAGILVAGTVLLRISTPLGLLVLLGTPLLLVLAHLLGKPLERRSGAEQERAAHASGVAADLVSGLRVLKGIGAVSTAVARYRATSRNSLAATVRAARAEAWHDGAILILTGVLIALIALVGGQLAINAEITIGNLVTAVGLAQFLLGPLQIFAVVNGQLAQGRASAKRIGEVLAATPAVHAGEEPLPSTIRGELRLRGLRLDPLHDVDLSVPAGHTLGIVATDARAATALLDCLGRAAEPTAGSVSLDGIDVSTVAPSRLREALVVAAHDADLFEESLLDNVTAATPELSEDAVAAALRASGGDEVAETLPAGAHTVLAERGRSLSGGQRQRVALARALAGDPPVLVLHEPTTAVDAVTEARIAEGIRELRTGRTTVLVTTSPTLLKITDTVVFVAGAAVQAEDTHSRLLRADDQYRSAVLG</sequence>
<keyword evidence="8" id="KW-0067">ATP-binding</keyword>
<keyword evidence="8" id="KW-0547">Nucleotide-binding</keyword>
<dbReference type="Proteomes" id="UP000294911">
    <property type="component" value="Unassembled WGS sequence"/>
</dbReference>
<evidence type="ECO:0000259" key="7">
    <source>
        <dbReference type="PROSITE" id="PS50929"/>
    </source>
</evidence>
<dbReference type="RefSeq" id="WP_132877336.1">
    <property type="nucleotide sequence ID" value="NZ_SLXQ01000004.1"/>
</dbReference>
<dbReference type="PROSITE" id="PS50893">
    <property type="entry name" value="ABC_TRANSPORTER_2"/>
    <property type="match status" value="1"/>
</dbReference>
<dbReference type="GO" id="GO:0005524">
    <property type="term" value="F:ATP binding"/>
    <property type="evidence" value="ECO:0007669"/>
    <property type="project" value="UniProtKB-KW"/>
</dbReference>
<gene>
    <name evidence="8" type="ORF">EV191_104195</name>
</gene>
<evidence type="ECO:0000256" key="3">
    <source>
        <dbReference type="ARBA" id="ARBA00022989"/>
    </source>
</evidence>
<evidence type="ECO:0000259" key="6">
    <source>
        <dbReference type="PROSITE" id="PS50893"/>
    </source>
</evidence>
<feature type="transmembrane region" description="Helical" evidence="5">
    <location>
        <begin position="64"/>
        <end position="82"/>
    </location>
</feature>
<keyword evidence="4 5" id="KW-0472">Membrane</keyword>
<feature type="transmembrane region" description="Helical" evidence="5">
    <location>
        <begin position="252"/>
        <end position="274"/>
    </location>
</feature>
<keyword evidence="9" id="KW-1185">Reference proteome</keyword>
<dbReference type="GO" id="GO:0005886">
    <property type="term" value="C:plasma membrane"/>
    <property type="evidence" value="ECO:0007669"/>
    <property type="project" value="UniProtKB-SubCell"/>
</dbReference>
<dbReference type="InterPro" id="IPR036640">
    <property type="entry name" value="ABC1_TM_sf"/>
</dbReference>
<dbReference type="SUPFAM" id="SSF52540">
    <property type="entry name" value="P-loop containing nucleoside triphosphate hydrolases"/>
    <property type="match status" value="1"/>
</dbReference>
<feature type="domain" description="ABC transmembrane type-1" evidence="7">
    <location>
        <begin position="30"/>
        <end position="309"/>
    </location>
</feature>
<proteinExistence type="predicted"/>
<dbReference type="Pfam" id="PF00664">
    <property type="entry name" value="ABC_membrane"/>
    <property type="match status" value="1"/>
</dbReference>
<protein>
    <submittedName>
        <fullName evidence="8">Putative ABC transport system ATP-binding protein</fullName>
    </submittedName>
</protein>
<dbReference type="CDD" id="cd07346">
    <property type="entry name" value="ABC_6TM_exporters"/>
    <property type="match status" value="1"/>
</dbReference>
<dbReference type="PROSITE" id="PS00211">
    <property type="entry name" value="ABC_TRANSPORTER_1"/>
    <property type="match status" value="1"/>
</dbReference>
<dbReference type="PANTHER" id="PTHR43394">
    <property type="entry name" value="ATP-DEPENDENT PERMEASE MDL1, MITOCHONDRIAL"/>
    <property type="match status" value="1"/>
</dbReference>
<dbReference type="InterPro" id="IPR003439">
    <property type="entry name" value="ABC_transporter-like_ATP-bd"/>
</dbReference>
<dbReference type="InterPro" id="IPR017871">
    <property type="entry name" value="ABC_transporter-like_CS"/>
</dbReference>
<feature type="transmembrane region" description="Helical" evidence="5">
    <location>
        <begin position="166"/>
        <end position="184"/>
    </location>
</feature>
<dbReference type="Pfam" id="PF00005">
    <property type="entry name" value="ABC_tran"/>
    <property type="match status" value="1"/>
</dbReference>
<keyword evidence="3 5" id="KW-1133">Transmembrane helix</keyword>